<accession>A0A200QW49</accession>
<feature type="compositionally biased region" description="Basic and acidic residues" evidence="1">
    <location>
        <begin position="613"/>
        <end position="651"/>
    </location>
</feature>
<dbReference type="EMBL" id="MVGT01001025">
    <property type="protein sequence ID" value="OVA14689.1"/>
    <property type="molecule type" value="Genomic_DNA"/>
</dbReference>
<feature type="compositionally biased region" description="Polar residues" evidence="1">
    <location>
        <begin position="1234"/>
        <end position="1249"/>
    </location>
</feature>
<feature type="compositionally biased region" description="Basic and acidic residues" evidence="1">
    <location>
        <begin position="593"/>
        <end position="605"/>
    </location>
</feature>
<feature type="compositionally biased region" description="Polar residues" evidence="1">
    <location>
        <begin position="829"/>
        <end position="840"/>
    </location>
</feature>
<proteinExistence type="predicted"/>
<feature type="compositionally biased region" description="Low complexity" evidence="1">
    <location>
        <begin position="665"/>
        <end position="690"/>
    </location>
</feature>
<protein>
    <submittedName>
        <fullName evidence="3">Uncharacterized protein</fullName>
    </submittedName>
</protein>
<dbReference type="OMA" id="METAREH"/>
<feature type="region of interest" description="Disordered" evidence="1">
    <location>
        <begin position="828"/>
        <end position="847"/>
    </location>
</feature>
<keyword evidence="4" id="KW-1185">Reference proteome</keyword>
<feature type="region of interest" description="Disordered" evidence="1">
    <location>
        <begin position="853"/>
        <end position="894"/>
    </location>
</feature>
<feature type="compositionally biased region" description="Basic and acidic residues" evidence="1">
    <location>
        <begin position="1151"/>
        <end position="1170"/>
    </location>
</feature>
<feature type="compositionally biased region" description="Basic and acidic residues" evidence="1">
    <location>
        <begin position="17"/>
        <end position="41"/>
    </location>
</feature>
<sequence length="1322" mass="148666">MPRSSRHKSHKQHKHSSKDSRDQSDSDEGVNLKERNGKEKALINVSKDSSSSEKRKLSQSQDSKHLFGPGNGDLSVEHGTSKRRKEKVDGTATDRWNGGDILDKETKGESTELDLDKGTKSKVSVDSKSKSSRRHESSSERKSDNRHESFSERKSENPGLVVESEEAKKNNTSSTKVEQKIKSEKDLGKKEGHEGKEKEHRSERDKKNQDVRRESKIDTLPGTATVKRELENAGKVFFTFIMATKRWFPDLGYTTKDTALDSVLSRPWNTVFLDTGHKSKTSCAPFSTMILLIQRQTHNELRNPELEKELEKRIRRRRDDSDDKDKYQDDSRDAKDSRVSSRDDRTRNGRYKDEKHKDDKYRDRNHEDLRKDHRNRDDKRRDDYVKDHTGHRSDTKHSRDEKQSPQKKSKPQDREGDGSPRIDDRVTSYKDNRGKKRSSDDNEEYSDLKSRTTKEHRSVVEKKSMSSSKKESPADRGRTQSRHADIDSTLSRSRRKSPSPSTYFSKDQFRSSSKAESNYKDSVSEERLRPNATPSRDRPSVPGVSERASESRSLEKLRAMTKPSKEDENHLAEFSAERSPISDRQASPAQLIEKSHSSTSTDRRYSTRTNVKRSLDMEETGRRSSGFRDAKDYSGNDERGSREPPLEKPGADEFSQADGDTVSVSSSFNRNSHFPSSSSSIIPPAPAFRIGVGSPSVLGSTEEDSRGKSRYRRPGDFNMGRGQGNAWKGVPNWPSPLPNGFIPFQHGPPGGFHTMMQQFPAPTLFGGRSSMELNHNGIPYHMPDVDRFSAHMHGWDGSNGIFGDESHIYGRPDWDQNRHVMNGRGWEVNSDTWKGQNSPSVPEKDDYLSSASADNVWAGQPVQRSRNERNRPGFRAESIEVKRSNDTPPTKDPTEAVVKCVREKTPEPSKMSNDNDAQFCHVYLSKLDISVDLTDPELYKQCMSLFDVDGNSTDDDIMKHAHLEEPRERLKISNATLSASLFPTLKDTVLQRAMTLYKKQGEETKAKLPFSYISGSEPECASTNDCDKLYPFGPFPTLSGEKPETLSAINGVNLEKIPPSAQEIAEEPNPTQMMVEEPIPAQMIVEESVQAQTMVEETVPAKMMVEEPIPQMMVEEPVPAQLMVEEPVPSQMMVEEQAPAQMMVEEPVTASDHEKVEKPVLNSDQEKAEEPVPISDQEKEEEPIANSVEVVELVLAPDEEIPEEVVVPTSDHQEKVEAALNAVDRETLEESVEDQSPLQISSQTNTDGPSNEEAIVISSDSEGNGSAGTADELDNKAFNGTIYDPLGFTNISSEVCEALTPESIECRSVNLSRIHNSSESTH</sequence>
<feature type="compositionally biased region" description="Basic residues" evidence="1">
    <location>
        <begin position="1"/>
        <end position="16"/>
    </location>
</feature>
<feature type="region of interest" description="Disordered" evidence="1">
    <location>
        <begin position="1225"/>
        <end position="1273"/>
    </location>
</feature>
<evidence type="ECO:0000313" key="3">
    <source>
        <dbReference type="EMBL" id="OVA14689.1"/>
    </source>
</evidence>
<feature type="compositionally biased region" description="Basic and acidic residues" evidence="1">
    <location>
        <begin position="547"/>
        <end position="571"/>
    </location>
</feature>
<feature type="compositionally biased region" description="Basic and acidic residues" evidence="1">
    <location>
        <begin position="101"/>
        <end position="156"/>
    </location>
</feature>
<reference evidence="3 4" key="1">
    <citation type="journal article" date="2017" name="Mol. Plant">
        <title>The Genome of Medicinal Plant Macleaya cordata Provides New Insights into Benzylisoquinoline Alkaloids Metabolism.</title>
        <authorList>
            <person name="Liu X."/>
            <person name="Liu Y."/>
            <person name="Huang P."/>
            <person name="Ma Y."/>
            <person name="Qing Z."/>
            <person name="Tang Q."/>
            <person name="Cao H."/>
            <person name="Cheng P."/>
            <person name="Zheng Y."/>
            <person name="Yuan Z."/>
            <person name="Zhou Y."/>
            <person name="Liu J."/>
            <person name="Tang Z."/>
            <person name="Zhuo Y."/>
            <person name="Zhang Y."/>
            <person name="Yu L."/>
            <person name="Huang J."/>
            <person name="Yang P."/>
            <person name="Peng Q."/>
            <person name="Zhang J."/>
            <person name="Jiang W."/>
            <person name="Zhang Z."/>
            <person name="Lin K."/>
            <person name="Ro D.K."/>
            <person name="Chen X."/>
            <person name="Xiong X."/>
            <person name="Shang Y."/>
            <person name="Huang S."/>
            <person name="Zeng J."/>
        </authorList>
    </citation>
    <scope>NUCLEOTIDE SEQUENCE [LARGE SCALE GENOMIC DNA]</scope>
    <source>
        <strain evidence="3">BLH2017</strain>
        <strain evidence="4">cv. BLH2017</strain>
        <tissue evidence="3">Root</tissue>
    </source>
</reference>
<dbReference type="OrthoDB" id="1938945at2759"/>
<dbReference type="Proteomes" id="UP000195402">
    <property type="component" value="Unassembled WGS sequence"/>
</dbReference>
<feature type="region of interest" description="Disordered" evidence="1">
    <location>
        <begin position="312"/>
        <end position="724"/>
    </location>
</feature>
<feature type="compositionally biased region" description="Basic and acidic residues" evidence="1">
    <location>
        <begin position="312"/>
        <end position="486"/>
    </location>
</feature>
<dbReference type="PANTHER" id="PTHR34837:SF1">
    <property type="entry name" value="LOW PROTEIN: ZINC FINGER CCCH DOMAIN PROTEIN"/>
    <property type="match status" value="1"/>
</dbReference>
<dbReference type="EMBL" id="MVGT01004035">
    <property type="protein sequence ID" value="OVA01966.1"/>
    <property type="molecule type" value="Genomic_DNA"/>
</dbReference>
<evidence type="ECO:0000313" key="4">
    <source>
        <dbReference type="Proteomes" id="UP000195402"/>
    </source>
</evidence>
<feature type="compositionally biased region" description="Polar residues" evidence="1">
    <location>
        <begin position="502"/>
        <end position="516"/>
    </location>
</feature>
<dbReference type="PANTHER" id="PTHR34837">
    <property type="entry name" value="OS05G0595500 PROTEIN"/>
    <property type="match status" value="1"/>
</dbReference>
<organism evidence="3 4">
    <name type="scientific">Macleaya cordata</name>
    <name type="common">Five-seeded plume-poppy</name>
    <name type="synonym">Bocconia cordata</name>
    <dbReference type="NCBI Taxonomy" id="56857"/>
    <lineage>
        <taxon>Eukaryota</taxon>
        <taxon>Viridiplantae</taxon>
        <taxon>Streptophyta</taxon>
        <taxon>Embryophyta</taxon>
        <taxon>Tracheophyta</taxon>
        <taxon>Spermatophyta</taxon>
        <taxon>Magnoliopsida</taxon>
        <taxon>Ranunculales</taxon>
        <taxon>Papaveraceae</taxon>
        <taxon>Papaveroideae</taxon>
        <taxon>Macleaya</taxon>
    </lineage>
</organism>
<gene>
    <name evidence="3" type="ORF">BVC80_1819g1</name>
    <name evidence="2" type="ORF">BVC80_9079g113</name>
</gene>
<dbReference type="STRING" id="56857.A0A200QW49"/>
<evidence type="ECO:0000256" key="1">
    <source>
        <dbReference type="SAM" id="MobiDB-lite"/>
    </source>
</evidence>
<comment type="caution">
    <text evidence="3">The sequence shown here is derived from an EMBL/GenBank/DDBJ whole genome shotgun (WGS) entry which is preliminary data.</text>
</comment>
<feature type="compositionally biased region" description="Basic and acidic residues" evidence="1">
    <location>
        <begin position="177"/>
        <end position="217"/>
    </location>
</feature>
<feature type="region of interest" description="Disordered" evidence="1">
    <location>
        <begin position="1147"/>
        <end position="1185"/>
    </location>
</feature>
<dbReference type="FunCoup" id="A0A200QW49">
    <property type="interactions" value="1439"/>
</dbReference>
<feature type="region of interest" description="Disordered" evidence="1">
    <location>
        <begin position="1"/>
        <end position="218"/>
    </location>
</feature>
<evidence type="ECO:0000313" key="2">
    <source>
        <dbReference type="EMBL" id="OVA01966.1"/>
    </source>
</evidence>
<feature type="compositionally biased region" description="Basic and acidic residues" evidence="1">
    <location>
        <begin position="517"/>
        <end position="539"/>
    </location>
</feature>
<name>A0A200QW49_MACCD</name>